<protein>
    <recommendedName>
        <fullName evidence="7">Anthocyanidin 3-O-glucoside 2''-O-glucosyltransferase</fullName>
        <ecNumber evidence="6">2.4.1.297</ecNumber>
    </recommendedName>
    <alternativeName>
        <fullName evidence="8">3-O-glucoside-2''-O-glucosyltransferase</fullName>
    </alternativeName>
    <alternativeName>
        <fullName evidence="9">Protein dusky</fullName>
    </alternativeName>
</protein>
<proteinExistence type="inferred from homology"/>
<keyword evidence="11" id="KW-1185">Reference proteome</keyword>
<sequence>MYPWFALGHQIAFIRLANKIATKGHKIWFFTPKSSQVMIEHFNHHPHLIVFTPVAVPHVPGLPPGAETTADVPFSTSHLIMEAMDMTQEKIENDLLNLKVDIVLFDFTHWIPKMARRNGMRSVFYSTISPVMHGYAISPERIVHGRELTETGMMKAPVSFPDQSITLHAHEARGFTARTTMKFGGDITFFDRILTGVTDCDAIAYSTCRELEGTFCDYIESQFKKPILLAGPVLPVSPNATLEEKWSDWLGQFKKGSVIYCAFGSECILEKDQFEELLWGLELTRMPFFCALKTPFGADSIEDAIPNELKTKLQGRGIIWGRWVEQQLFLQHPSVGCFVTHCGWASLSEALVNECQLVLLPHVGDQIINARIMSLSLRVGVEVEKGEEDGLFTREGVCKAVRSVIDEESITGRETRANHDKLRELLLNKGLESKYIDLFNEKLVLFFPPREEPRPKLLFPAPIFSH</sequence>
<comment type="caution">
    <text evidence="10">The sequence shown here is derived from an EMBL/GenBank/DDBJ whole genome shotgun (WGS) entry which is preliminary data.</text>
</comment>
<dbReference type="CDD" id="cd03784">
    <property type="entry name" value="GT1_Gtf-like"/>
    <property type="match status" value="1"/>
</dbReference>
<evidence type="ECO:0000256" key="8">
    <source>
        <dbReference type="ARBA" id="ARBA00077329"/>
    </source>
</evidence>
<dbReference type="InterPro" id="IPR050481">
    <property type="entry name" value="UDP-glycosyltransf_plant"/>
</dbReference>
<accession>A0AAV0GHF3</accession>
<reference evidence="10" key="1">
    <citation type="submission" date="2022-07" db="EMBL/GenBank/DDBJ databases">
        <authorList>
            <person name="Macas J."/>
            <person name="Novak P."/>
            <person name="Neumann P."/>
        </authorList>
    </citation>
    <scope>NUCLEOTIDE SEQUENCE</scope>
</reference>
<dbReference type="GO" id="GO:0102455">
    <property type="term" value="F:anthocyanidin 3-O-glucoside 2''-O-glucosyltransferase activity"/>
    <property type="evidence" value="ECO:0007669"/>
    <property type="project" value="UniProtKB-EC"/>
</dbReference>
<dbReference type="Gene3D" id="3.40.50.2000">
    <property type="entry name" value="Glycogen Phosphorylase B"/>
    <property type="match status" value="2"/>
</dbReference>
<dbReference type="PANTHER" id="PTHR48049">
    <property type="entry name" value="GLYCOSYLTRANSFERASE"/>
    <property type="match status" value="1"/>
</dbReference>
<evidence type="ECO:0000256" key="1">
    <source>
        <dbReference type="ARBA" id="ARBA00004935"/>
    </source>
</evidence>
<evidence type="ECO:0000256" key="2">
    <source>
        <dbReference type="ARBA" id="ARBA00009995"/>
    </source>
</evidence>
<evidence type="ECO:0000256" key="4">
    <source>
        <dbReference type="ARBA" id="ARBA00022679"/>
    </source>
</evidence>
<evidence type="ECO:0000256" key="9">
    <source>
        <dbReference type="ARBA" id="ARBA00081213"/>
    </source>
</evidence>
<dbReference type="GO" id="GO:0035251">
    <property type="term" value="F:UDP-glucosyltransferase activity"/>
    <property type="evidence" value="ECO:0007669"/>
    <property type="project" value="InterPro"/>
</dbReference>
<comment type="catalytic activity">
    <reaction evidence="5">
        <text>an anthocyanidin 3-O-beta-D-glucoside + UDP-alpha-D-glucose = an anthocyanidin 3-O-sophoroside + UDP + 2 H(+)</text>
        <dbReference type="Rhea" id="RHEA:35419"/>
        <dbReference type="ChEBI" id="CHEBI:15378"/>
        <dbReference type="ChEBI" id="CHEBI:16307"/>
        <dbReference type="ChEBI" id="CHEBI:58223"/>
        <dbReference type="ChEBI" id="CHEBI:58885"/>
        <dbReference type="ChEBI" id="CHEBI:77946"/>
        <dbReference type="EC" id="2.4.1.297"/>
    </reaction>
</comment>
<evidence type="ECO:0000256" key="6">
    <source>
        <dbReference type="ARBA" id="ARBA00066782"/>
    </source>
</evidence>
<keyword evidence="4" id="KW-0808">Transferase</keyword>
<dbReference type="SUPFAM" id="SSF53756">
    <property type="entry name" value="UDP-Glycosyltransferase/glycogen phosphorylase"/>
    <property type="match status" value="1"/>
</dbReference>
<dbReference type="Pfam" id="PF00201">
    <property type="entry name" value="UDPGT"/>
    <property type="match status" value="1"/>
</dbReference>
<dbReference type="InterPro" id="IPR002213">
    <property type="entry name" value="UDP_glucos_trans"/>
</dbReference>
<evidence type="ECO:0000256" key="5">
    <source>
        <dbReference type="ARBA" id="ARBA00050414"/>
    </source>
</evidence>
<evidence type="ECO:0000313" key="11">
    <source>
        <dbReference type="Proteomes" id="UP001152523"/>
    </source>
</evidence>
<dbReference type="AlphaFoldDB" id="A0AAV0GHF3"/>
<evidence type="ECO:0000256" key="7">
    <source>
        <dbReference type="ARBA" id="ARBA00071986"/>
    </source>
</evidence>
<dbReference type="PANTHER" id="PTHR48049:SF34">
    <property type="entry name" value="UDP-GLYCOSYLTRANSFERASE 79B30-LIKE"/>
    <property type="match status" value="1"/>
</dbReference>
<dbReference type="EMBL" id="CAMAPF010001130">
    <property type="protein sequence ID" value="CAH9147404.1"/>
    <property type="molecule type" value="Genomic_DNA"/>
</dbReference>
<evidence type="ECO:0000313" key="10">
    <source>
        <dbReference type="EMBL" id="CAH9147404.1"/>
    </source>
</evidence>
<name>A0AAV0GHF3_9ASTE</name>
<comment type="similarity">
    <text evidence="2">Belongs to the UDP-glycosyltransferase family.</text>
</comment>
<dbReference type="FunFam" id="3.40.50.2000:FF:000037">
    <property type="entry name" value="Glycosyltransferase"/>
    <property type="match status" value="1"/>
</dbReference>
<dbReference type="Proteomes" id="UP001152523">
    <property type="component" value="Unassembled WGS sequence"/>
</dbReference>
<dbReference type="EC" id="2.4.1.297" evidence="6"/>
<comment type="pathway">
    <text evidence="1">Pigment biosynthesis; anthocyanin biosynthesis.</text>
</comment>
<dbReference type="GO" id="GO:0009718">
    <property type="term" value="P:anthocyanin-containing compound biosynthetic process"/>
    <property type="evidence" value="ECO:0007669"/>
    <property type="project" value="UniProtKB-ARBA"/>
</dbReference>
<gene>
    <name evidence="10" type="ORF">CEPIT_LOCUS43718</name>
</gene>
<evidence type="ECO:0000256" key="3">
    <source>
        <dbReference type="ARBA" id="ARBA00022676"/>
    </source>
</evidence>
<organism evidence="10 11">
    <name type="scientific">Cuscuta epithymum</name>
    <dbReference type="NCBI Taxonomy" id="186058"/>
    <lineage>
        <taxon>Eukaryota</taxon>
        <taxon>Viridiplantae</taxon>
        <taxon>Streptophyta</taxon>
        <taxon>Embryophyta</taxon>
        <taxon>Tracheophyta</taxon>
        <taxon>Spermatophyta</taxon>
        <taxon>Magnoliopsida</taxon>
        <taxon>eudicotyledons</taxon>
        <taxon>Gunneridae</taxon>
        <taxon>Pentapetalae</taxon>
        <taxon>asterids</taxon>
        <taxon>lamiids</taxon>
        <taxon>Solanales</taxon>
        <taxon>Convolvulaceae</taxon>
        <taxon>Cuscuteae</taxon>
        <taxon>Cuscuta</taxon>
        <taxon>Cuscuta subgen. Cuscuta</taxon>
    </lineage>
</organism>
<keyword evidence="3" id="KW-0328">Glycosyltransferase</keyword>
<dbReference type="FunFam" id="3.40.50.2000:FF:000087">
    <property type="entry name" value="Glycosyltransferase"/>
    <property type="match status" value="1"/>
</dbReference>